<dbReference type="Proteomes" id="UP000642748">
    <property type="component" value="Unassembled WGS sequence"/>
</dbReference>
<evidence type="ECO:0000313" key="3">
    <source>
        <dbReference type="EMBL" id="GIH13969.1"/>
    </source>
</evidence>
<protein>
    <submittedName>
        <fullName evidence="3">Oxidoreductase</fullName>
    </submittedName>
</protein>
<feature type="domain" description="Gfo/Idh/MocA-like oxidoreductase N-terminal" evidence="1">
    <location>
        <begin position="3"/>
        <end position="118"/>
    </location>
</feature>
<dbReference type="Pfam" id="PF22725">
    <property type="entry name" value="GFO_IDH_MocA_C3"/>
    <property type="match status" value="1"/>
</dbReference>
<evidence type="ECO:0000313" key="4">
    <source>
        <dbReference type="Proteomes" id="UP000642748"/>
    </source>
</evidence>
<dbReference type="PANTHER" id="PTHR43377:SF1">
    <property type="entry name" value="BILIVERDIN REDUCTASE A"/>
    <property type="match status" value="1"/>
</dbReference>
<dbReference type="AlphaFoldDB" id="A0A8J3QPF1"/>
<dbReference type="Gene3D" id="3.30.360.10">
    <property type="entry name" value="Dihydrodipicolinate Reductase, domain 2"/>
    <property type="match status" value="1"/>
</dbReference>
<evidence type="ECO:0000259" key="1">
    <source>
        <dbReference type="Pfam" id="PF01408"/>
    </source>
</evidence>
<organism evidence="3 4">
    <name type="scientific">Rugosimonospora africana</name>
    <dbReference type="NCBI Taxonomy" id="556532"/>
    <lineage>
        <taxon>Bacteria</taxon>
        <taxon>Bacillati</taxon>
        <taxon>Actinomycetota</taxon>
        <taxon>Actinomycetes</taxon>
        <taxon>Micromonosporales</taxon>
        <taxon>Micromonosporaceae</taxon>
        <taxon>Rugosimonospora</taxon>
    </lineage>
</organism>
<dbReference type="EMBL" id="BONZ01000020">
    <property type="protein sequence ID" value="GIH13969.1"/>
    <property type="molecule type" value="Genomic_DNA"/>
</dbReference>
<reference evidence="3" key="1">
    <citation type="submission" date="2021-01" db="EMBL/GenBank/DDBJ databases">
        <title>Whole genome shotgun sequence of Rugosimonospora africana NBRC 104875.</title>
        <authorList>
            <person name="Komaki H."/>
            <person name="Tamura T."/>
        </authorList>
    </citation>
    <scope>NUCLEOTIDE SEQUENCE</scope>
    <source>
        <strain evidence="3">NBRC 104875</strain>
    </source>
</reference>
<keyword evidence="4" id="KW-1185">Reference proteome</keyword>
<feature type="domain" description="GFO/IDH/MocA-like oxidoreductase" evidence="2">
    <location>
        <begin position="155"/>
        <end position="220"/>
    </location>
</feature>
<dbReference type="RefSeq" id="WP_203917641.1">
    <property type="nucleotide sequence ID" value="NZ_BONZ01000020.1"/>
</dbReference>
<dbReference type="GO" id="GO:0000166">
    <property type="term" value="F:nucleotide binding"/>
    <property type="evidence" value="ECO:0007669"/>
    <property type="project" value="InterPro"/>
</dbReference>
<evidence type="ECO:0000259" key="2">
    <source>
        <dbReference type="Pfam" id="PF22725"/>
    </source>
</evidence>
<dbReference type="PANTHER" id="PTHR43377">
    <property type="entry name" value="BILIVERDIN REDUCTASE A"/>
    <property type="match status" value="1"/>
</dbReference>
<comment type="caution">
    <text evidence="3">The sequence shown here is derived from an EMBL/GenBank/DDBJ whole genome shotgun (WGS) entry which is preliminary data.</text>
</comment>
<gene>
    <name evidence="3" type="primary">mviM</name>
    <name evidence="3" type="ORF">Raf01_21410</name>
</gene>
<name>A0A8J3QPF1_9ACTN</name>
<dbReference type="SUPFAM" id="SSF51735">
    <property type="entry name" value="NAD(P)-binding Rossmann-fold domains"/>
    <property type="match status" value="1"/>
</dbReference>
<dbReference type="InterPro" id="IPR000683">
    <property type="entry name" value="Gfo/Idh/MocA-like_OxRdtase_N"/>
</dbReference>
<sequence>MVNLAIFGAGIMGANHGRVARSMPQYTVTAICDPDLARAEAVAGPLQAVATTDFDEAIRDAEAVVLAAPSDMHGELGERILKSGRDLLVEKPIATTVADAERLVEAAAANDRILMVGHVERFNPAVVELRQLVDEPLSLEITRVGPFSSRNLADVVLDLMIHDVDLAMAIVGQNVVQQEAMARVVRSGDQDLACALLRFENGVIANITASRVSQNKIRRITLTQRENSVVADLLRQHVEVHRIEHSEYLDDGGVRYRQSGRVEIPFLSQHGEPLMHELSHFAECVTQRTDPLVSGADGLAALRICLDIRDSAVVG</sequence>
<dbReference type="Pfam" id="PF01408">
    <property type="entry name" value="GFO_IDH_MocA"/>
    <property type="match status" value="1"/>
</dbReference>
<accession>A0A8J3QPF1</accession>
<proteinExistence type="predicted"/>
<dbReference type="InterPro" id="IPR036291">
    <property type="entry name" value="NAD(P)-bd_dom_sf"/>
</dbReference>
<dbReference type="Gene3D" id="3.40.50.720">
    <property type="entry name" value="NAD(P)-binding Rossmann-like Domain"/>
    <property type="match status" value="1"/>
</dbReference>
<dbReference type="InterPro" id="IPR051450">
    <property type="entry name" value="Gfo/Idh/MocA_Oxidoreductases"/>
</dbReference>
<dbReference type="SUPFAM" id="SSF55347">
    <property type="entry name" value="Glyceraldehyde-3-phosphate dehydrogenase-like, C-terminal domain"/>
    <property type="match status" value="1"/>
</dbReference>
<dbReference type="InterPro" id="IPR055170">
    <property type="entry name" value="GFO_IDH_MocA-like_dom"/>
</dbReference>